<dbReference type="CDD" id="cd07061">
    <property type="entry name" value="HP_HAP_like"/>
    <property type="match status" value="1"/>
</dbReference>
<evidence type="ECO:0000256" key="7">
    <source>
        <dbReference type="ARBA" id="ARBA00023180"/>
    </source>
</evidence>
<evidence type="ECO:0000256" key="3">
    <source>
        <dbReference type="ARBA" id="ARBA00012646"/>
    </source>
</evidence>
<evidence type="ECO:0000256" key="1">
    <source>
        <dbReference type="ARBA" id="ARBA00000032"/>
    </source>
</evidence>
<organism evidence="8 9">
    <name type="scientific">Callosobruchus maculatus</name>
    <name type="common">Southern cowpea weevil</name>
    <name type="synonym">Pulse bruchid</name>
    <dbReference type="NCBI Taxonomy" id="64391"/>
    <lineage>
        <taxon>Eukaryota</taxon>
        <taxon>Metazoa</taxon>
        <taxon>Ecdysozoa</taxon>
        <taxon>Arthropoda</taxon>
        <taxon>Hexapoda</taxon>
        <taxon>Insecta</taxon>
        <taxon>Pterygota</taxon>
        <taxon>Neoptera</taxon>
        <taxon>Endopterygota</taxon>
        <taxon>Coleoptera</taxon>
        <taxon>Polyphaga</taxon>
        <taxon>Cucujiformia</taxon>
        <taxon>Chrysomeloidea</taxon>
        <taxon>Chrysomelidae</taxon>
        <taxon>Bruchinae</taxon>
        <taxon>Bruchini</taxon>
        <taxon>Callosobruchus</taxon>
    </lineage>
</organism>
<dbReference type="Pfam" id="PF00328">
    <property type="entry name" value="His_Phos_2"/>
    <property type="match status" value="1"/>
</dbReference>
<dbReference type="InterPro" id="IPR033379">
    <property type="entry name" value="Acid_Pase_AS"/>
</dbReference>
<dbReference type="PROSITE" id="PS00778">
    <property type="entry name" value="HIS_ACID_PHOSPHAT_2"/>
    <property type="match status" value="1"/>
</dbReference>
<keyword evidence="9" id="KW-1185">Reference proteome</keyword>
<dbReference type="InterPro" id="IPR000560">
    <property type="entry name" value="His_Pase_clade-2"/>
</dbReference>
<keyword evidence="6" id="KW-1015">Disulfide bond</keyword>
<dbReference type="SUPFAM" id="SSF53254">
    <property type="entry name" value="Phosphoglycerate mutase-like"/>
    <property type="match status" value="1"/>
</dbReference>
<dbReference type="InterPro" id="IPR029033">
    <property type="entry name" value="His_PPase_superfam"/>
</dbReference>
<reference evidence="8 9" key="1">
    <citation type="submission" date="2019-01" db="EMBL/GenBank/DDBJ databases">
        <authorList>
            <person name="Sayadi A."/>
        </authorList>
    </citation>
    <scope>NUCLEOTIDE SEQUENCE [LARGE SCALE GENOMIC DNA]</scope>
</reference>
<evidence type="ECO:0000256" key="4">
    <source>
        <dbReference type="ARBA" id="ARBA00022729"/>
    </source>
</evidence>
<sequence length="316" mass="36946">MGFGQLTKFGIQRQYKLGQWLRKRYNSLLSPMYNVNEIYVRSTDLERTLMSAYANLAGLYPPQDFQVWNDGINWQPIPVHTIPRKIDDVIMEKRTCPLYDTLLKDITKSDYFNKINDKHADLYRTLSNWTGIEVKDIKDIKVIRSALYAIKNYNATYLPEWEKDMDWHMVDHLAGLAYSRYTMTPSMKRLRAGPFFHYLFKHLDHSISSSERTPAPKMLMVSTHDTSLTAFLNSMGVFDGRPPDFAATALWELRKRRDGSHFVNLYFKSEAGLAKLRIKGCEFDCDYEDFKAIMEHVVVSIGKWETECYELKDNVN</sequence>
<evidence type="ECO:0000256" key="6">
    <source>
        <dbReference type="ARBA" id="ARBA00023157"/>
    </source>
</evidence>
<dbReference type="EC" id="3.1.3.2" evidence="3"/>
<comment type="catalytic activity">
    <reaction evidence="1">
        <text>a phosphate monoester + H2O = an alcohol + phosphate</text>
        <dbReference type="Rhea" id="RHEA:15017"/>
        <dbReference type="ChEBI" id="CHEBI:15377"/>
        <dbReference type="ChEBI" id="CHEBI:30879"/>
        <dbReference type="ChEBI" id="CHEBI:43474"/>
        <dbReference type="ChEBI" id="CHEBI:67140"/>
        <dbReference type="EC" id="3.1.3.2"/>
    </reaction>
</comment>
<protein>
    <recommendedName>
        <fullName evidence="3">acid phosphatase</fullName>
        <ecNumber evidence="3">3.1.3.2</ecNumber>
    </recommendedName>
</protein>
<dbReference type="Proteomes" id="UP000410492">
    <property type="component" value="Unassembled WGS sequence"/>
</dbReference>
<dbReference type="Gene3D" id="3.40.50.1240">
    <property type="entry name" value="Phosphoglycerate mutase-like"/>
    <property type="match status" value="1"/>
</dbReference>
<dbReference type="InterPro" id="IPR050645">
    <property type="entry name" value="Histidine_acid_phosphatase"/>
</dbReference>
<gene>
    <name evidence="8" type="ORF">CALMAC_LOCUS13966</name>
</gene>
<evidence type="ECO:0000313" key="8">
    <source>
        <dbReference type="EMBL" id="VEN54508.1"/>
    </source>
</evidence>
<keyword evidence="7" id="KW-0325">Glycoprotein</keyword>
<keyword evidence="5" id="KW-0378">Hydrolase</keyword>
<dbReference type="PANTHER" id="PTHR11567">
    <property type="entry name" value="ACID PHOSPHATASE-RELATED"/>
    <property type="match status" value="1"/>
</dbReference>
<dbReference type="PANTHER" id="PTHR11567:SF211">
    <property type="entry name" value="PROSTATIC ACID PHOSPHATASE"/>
    <property type="match status" value="1"/>
</dbReference>
<dbReference type="AlphaFoldDB" id="A0A653D2W5"/>
<dbReference type="OrthoDB" id="10257284at2759"/>
<accession>A0A653D2W5</accession>
<dbReference type="EMBL" id="CAACVG010009913">
    <property type="protein sequence ID" value="VEN54508.1"/>
    <property type="molecule type" value="Genomic_DNA"/>
</dbReference>
<comment type="similarity">
    <text evidence="2">Belongs to the histidine acid phosphatase family.</text>
</comment>
<evidence type="ECO:0000256" key="5">
    <source>
        <dbReference type="ARBA" id="ARBA00022801"/>
    </source>
</evidence>
<name>A0A653D2W5_CALMS</name>
<proteinExistence type="inferred from homology"/>
<evidence type="ECO:0000256" key="2">
    <source>
        <dbReference type="ARBA" id="ARBA00005375"/>
    </source>
</evidence>
<keyword evidence="4" id="KW-0732">Signal</keyword>
<dbReference type="GO" id="GO:0003993">
    <property type="term" value="F:acid phosphatase activity"/>
    <property type="evidence" value="ECO:0007669"/>
    <property type="project" value="UniProtKB-EC"/>
</dbReference>
<evidence type="ECO:0000313" key="9">
    <source>
        <dbReference type="Proteomes" id="UP000410492"/>
    </source>
</evidence>